<reference evidence="1 2" key="1">
    <citation type="journal article" date="2022" name="DNA Res.">
        <title>Chromosomal-level genome assembly of the orchid tree Bauhinia variegata (Leguminosae; Cercidoideae) supports the allotetraploid origin hypothesis of Bauhinia.</title>
        <authorList>
            <person name="Zhong Y."/>
            <person name="Chen Y."/>
            <person name="Zheng D."/>
            <person name="Pang J."/>
            <person name="Liu Y."/>
            <person name="Luo S."/>
            <person name="Meng S."/>
            <person name="Qian L."/>
            <person name="Wei D."/>
            <person name="Dai S."/>
            <person name="Zhou R."/>
        </authorList>
    </citation>
    <scope>NUCLEOTIDE SEQUENCE [LARGE SCALE GENOMIC DNA]</scope>
    <source>
        <strain evidence="1">BV-YZ2020</strain>
    </source>
</reference>
<protein>
    <submittedName>
        <fullName evidence="1">Uncharacterized protein</fullName>
    </submittedName>
</protein>
<name>A0ACB9PXJ8_BAUVA</name>
<dbReference type="Proteomes" id="UP000828941">
    <property type="component" value="Chromosome 2"/>
</dbReference>
<gene>
    <name evidence="1" type="ORF">L6164_002404</name>
</gene>
<dbReference type="EMBL" id="CM039427">
    <property type="protein sequence ID" value="KAI4353455.1"/>
    <property type="molecule type" value="Genomic_DNA"/>
</dbReference>
<proteinExistence type="predicted"/>
<accession>A0ACB9PXJ8</accession>
<evidence type="ECO:0000313" key="2">
    <source>
        <dbReference type="Proteomes" id="UP000828941"/>
    </source>
</evidence>
<evidence type="ECO:0000313" key="1">
    <source>
        <dbReference type="EMBL" id="KAI4353455.1"/>
    </source>
</evidence>
<comment type="caution">
    <text evidence="1">The sequence shown here is derived from an EMBL/GenBank/DDBJ whole genome shotgun (WGS) entry which is preliminary data.</text>
</comment>
<keyword evidence="2" id="KW-1185">Reference proteome</keyword>
<organism evidence="1 2">
    <name type="scientific">Bauhinia variegata</name>
    <name type="common">Purple orchid tree</name>
    <name type="synonym">Phanera variegata</name>
    <dbReference type="NCBI Taxonomy" id="167791"/>
    <lineage>
        <taxon>Eukaryota</taxon>
        <taxon>Viridiplantae</taxon>
        <taxon>Streptophyta</taxon>
        <taxon>Embryophyta</taxon>
        <taxon>Tracheophyta</taxon>
        <taxon>Spermatophyta</taxon>
        <taxon>Magnoliopsida</taxon>
        <taxon>eudicotyledons</taxon>
        <taxon>Gunneridae</taxon>
        <taxon>Pentapetalae</taxon>
        <taxon>rosids</taxon>
        <taxon>fabids</taxon>
        <taxon>Fabales</taxon>
        <taxon>Fabaceae</taxon>
        <taxon>Cercidoideae</taxon>
        <taxon>Cercideae</taxon>
        <taxon>Bauhiniinae</taxon>
        <taxon>Bauhinia</taxon>
    </lineage>
</organism>
<sequence>MMTNTVSGNKKSRKRRSSGYGSVEDTLERWKTYNDQLGHGEKDGVKGLQKVPAKGSKKGCMRGKGGPQNSDCKYRGVRQRIWGKWVAEIREPINGKHVGKKANRLWLGTFSTSLEAALAYDEAARAMYGSCARLNFPDYNVESVGSTSNESSLSNYDQKSPCGSAETSKSGELIEADKLKESFHESFEEKPNFSEVGILKGSEEKPNLSEVYVSDIKVEGPKEEPIGFVHQMNAKYSQRDFEEIGRESDQVFQLSGINDGRSSDTNEHEIHVKSEETTGEIEPARPENSTSCEFSCFNPRNGYLHDKLRDESCNPRNNSRHFTSVRTEMSFTKKQMEEVISEILELCSSNCSNETRFLSENEHHKPFNHVKVEKPEMPAEDIIQPCECYPWDKYIDDMKDERTSEVEALNFSAVGNSKLQDTDSRKRRNLSDLSQQLQTLNGHVHGDFDTIREADQEVGQDYSFLKPDYDFGLLEEQKLLDLWFPHRVSV</sequence>